<evidence type="ECO:0000313" key="2">
    <source>
        <dbReference type="EMBL" id="SSX15693.1"/>
    </source>
</evidence>
<proteinExistence type="predicted"/>
<reference evidence="2" key="1">
    <citation type="submission" date="2018-04" db="EMBL/GenBank/DDBJ databases">
        <authorList>
            <person name="Go L.Y."/>
            <person name="Mitchell J.A."/>
        </authorList>
    </citation>
    <scope>NUCLEOTIDE SEQUENCE</scope>
    <source>
        <tissue evidence="2">Whole organism</tissue>
    </source>
</reference>
<accession>A0A336LG96</accession>
<dbReference type="InterPro" id="IPR021896">
    <property type="entry name" value="THAP9-like_HTH"/>
</dbReference>
<protein>
    <submittedName>
        <fullName evidence="2">CSON009004 protein</fullName>
    </submittedName>
</protein>
<dbReference type="EMBL" id="UFQT01003490">
    <property type="protein sequence ID" value="SSX35052.1"/>
    <property type="molecule type" value="Genomic_DNA"/>
</dbReference>
<dbReference type="OMA" id="ENATKEW"/>
<evidence type="ECO:0000259" key="1">
    <source>
        <dbReference type="Pfam" id="PF12017"/>
    </source>
</evidence>
<dbReference type="VEuPathDB" id="VectorBase:CSON009004"/>
<reference evidence="3" key="2">
    <citation type="submission" date="2018-07" db="EMBL/GenBank/DDBJ databases">
        <authorList>
            <person name="Quirk P.G."/>
            <person name="Krulwich T.A."/>
        </authorList>
    </citation>
    <scope>NUCLEOTIDE SEQUENCE</scope>
</reference>
<dbReference type="Pfam" id="PF12017">
    <property type="entry name" value="Tnp_P_element"/>
    <property type="match status" value="1"/>
</dbReference>
<dbReference type="EMBL" id="UFQS01003490">
    <property type="protein sequence ID" value="SSX15693.1"/>
    <property type="molecule type" value="Genomic_DNA"/>
</dbReference>
<evidence type="ECO:0000313" key="3">
    <source>
        <dbReference type="EMBL" id="SSX35052.1"/>
    </source>
</evidence>
<name>A0A336LG96_CULSO</name>
<feature type="domain" description="THAP9-like helix-turn-helix" evidence="1">
    <location>
        <begin position="39"/>
        <end position="106"/>
    </location>
</feature>
<gene>
    <name evidence="2" type="primary">CSON009004</name>
</gene>
<dbReference type="AlphaFoldDB" id="A0A336LG96"/>
<organism evidence="2">
    <name type="scientific">Culicoides sonorensis</name>
    <name type="common">Biting midge</name>
    <dbReference type="NCBI Taxonomy" id="179676"/>
    <lineage>
        <taxon>Eukaryota</taxon>
        <taxon>Metazoa</taxon>
        <taxon>Ecdysozoa</taxon>
        <taxon>Arthropoda</taxon>
        <taxon>Hexapoda</taxon>
        <taxon>Insecta</taxon>
        <taxon>Pterygota</taxon>
        <taxon>Neoptera</taxon>
        <taxon>Endopterygota</taxon>
        <taxon>Diptera</taxon>
        <taxon>Nematocera</taxon>
        <taxon>Chironomoidea</taxon>
        <taxon>Ceratopogonidae</taxon>
        <taxon>Ceratopogoninae</taxon>
        <taxon>Culicoides</taxon>
        <taxon>Monoculicoides</taxon>
    </lineage>
</organism>
<sequence>MDKMRKALHAQRSMVYRLKRKYLRQNQINKPKTSFNIIKNYINLKAKDKMQANLLIDVVKNLGVKPNARRYSKETKRVATSICFQSSKAYNYASKFIPLPAQRTVQRAVSKYEITEGIDNPTLKALENATKEWSTAERLVVLLVDEMSIKKHIGII</sequence>